<dbReference type="InterPro" id="IPR041880">
    <property type="entry name" value="SAM_ANKS1_repeat1"/>
</dbReference>
<dbReference type="GeneID" id="103552605"/>
<evidence type="ECO:0000256" key="6">
    <source>
        <dbReference type="PROSITE-ProRule" id="PRU00023"/>
    </source>
</evidence>
<feature type="repeat" description="ANK" evidence="6">
    <location>
        <begin position="111"/>
        <end position="143"/>
    </location>
</feature>
<dbReference type="PROSITE" id="PS50297">
    <property type="entry name" value="ANK_REP_REGION"/>
    <property type="match status" value="5"/>
</dbReference>
<feature type="compositionally biased region" description="Basic and acidic residues" evidence="7">
    <location>
        <begin position="655"/>
        <end position="670"/>
    </location>
</feature>
<evidence type="ECO:0000259" key="9">
    <source>
        <dbReference type="PROSITE" id="PS50105"/>
    </source>
</evidence>
<dbReference type="SMART" id="SM00462">
    <property type="entry name" value="PTB"/>
    <property type="match status" value="1"/>
</dbReference>
<feature type="compositionally biased region" description="Polar residues" evidence="7">
    <location>
        <begin position="369"/>
        <end position="378"/>
    </location>
</feature>
<sequence>MGKEQELLEAARTGHLPAVEKLLSGKRLSSGFGGGGGGGGSGGGGGGGGGGGLGSSSHPLSSLLSIWRGPNVNCVDSTGYTPLHHAALNGHKDVVEVLLRNDALTNVADSKGCYPLHLAAWKGDAQIVRLLIHQGPSHTKVNEQNALAIKELKKYGPFDPYINAKNNDNETALHCAAQYGHTEVVKVLLEELTDPTMRNNKFETPLDLAALYGRLEVVKMLLNAHPNLLSCNTKKHTPLHLAARNGHKAVVQVLLDAGMDSNYQPRQTWVTVLTTSCSALSFAFQTEKGSALHEAALFGKTDVVQILLAAGIDVNIKDNRGLTALDTVQELPSQKSQQIAALIEDHMTGKRSAKEVDKTPTPQPPLISNMDSISQKSQGDVEKAVTELIIDFDTNAEEEGPYEALYNAVSCHSLDSMASGRSSDRESVNKEAEAAGVKAAGVRPRERPPPPAKPPPDEEEEDRIDKKCFPLTASEVLAMRPWIQGSAAREEDEHPYELLLTAETKKLVSVDRKTKDHRRSSSSRSQDSAEGQDGQVPEQFSGLLHGSSPVCEVGQDPFQLLSAAGQSHPEGSPSQGACHEASMQLEETSVHAPGASPPSVLDQSKRVGYPAGLPTTNSQSYPETLTHTASSHPGGAEEEGDRSGARSRAPPTSKPKAELKLSRSLSKSDSDLLTCSPTEDATMGSRSESLSNCSIGKKRLEKSPSFASEWDEIEKIMSSIGEGIDFSQEQQKISGSRTLEQSVGEWLEAVGLQQYESKLLLNGFDDVRFLGSNVMEEQDLREIGISDPQHRRKLLQAARSLPKVKALGYDGNSPPSVPSWLDSLGLQDYVHSFLSSGYSSIDTVKNLWELELVNVLKVHLLGHRKRIIASLADRPYEEPPQKPPRFSQLRCQDLLSQTSSPLSQNDSCTGRSSDLLLPPGDTGRRRHDCLHDPAAPSRAERFRIQEEHREAKLTLRPPSLAAPYAPVQSWQHQPEKLIFESCGYEANYLGSMLIKDLRGTESTQDACAKMRKSTEHMKKIPTIILSITYKGVKFIDASNKNVIAEHEIRNISCAAQDPEDLCTFAYITKDLQTSHHYCHVFSTVDVNLTYEIILTLGQAFEVAYQLALQAQKSRPLGASAAEMIETKSSKPVPKPRVGMRKSALEPADMDPDAQSHASVSWVVDPKPDSKRSLSTNC</sequence>
<feature type="region of interest" description="Disordered" evidence="7">
    <location>
        <begin position="587"/>
        <end position="692"/>
    </location>
</feature>
<feature type="domain" description="SAM" evidence="9">
    <location>
        <begin position="741"/>
        <end position="804"/>
    </location>
</feature>
<dbReference type="PANTHER" id="PTHR24174">
    <property type="entry name" value="ANKYRIN REPEAT AND STERILE ALPHA MOTIF DOMAIN-CONTAINING PROTEIN 1"/>
    <property type="match status" value="1"/>
</dbReference>
<reference evidence="11" key="1">
    <citation type="submission" date="2025-08" db="UniProtKB">
        <authorList>
            <consortium name="RefSeq"/>
        </authorList>
    </citation>
    <scope>IDENTIFICATION</scope>
    <source>
        <tissue evidence="11">Blood</tissue>
    </source>
</reference>
<feature type="region of interest" description="Disordered" evidence="7">
    <location>
        <begin position="1122"/>
        <end position="1177"/>
    </location>
</feature>
<feature type="region of interest" description="Disordered" evidence="7">
    <location>
        <begin position="349"/>
        <end position="378"/>
    </location>
</feature>
<dbReference type="Pfam" id="PF00536">
    <property type="entry name" value="SAM_1"/>
    <property type="match status" value="1"/>
</dbReference>
<dbReference type="PROSITE" id="PS50088">
    <property type="entry name" value="ANK_REPEAT"/>
    <property type="match status" value="6"/>
</dbReference>
<dbReference type="Pfam" id="PF12796">
    <property type="entry name" value="Ank_2"/>
    <property type="match status" value="3"/>
</dbReference>
<feature type="repeat" description="ANK" evidence="6">
    <location>
        <begin position="168"/>
        <end position="200"/>
    </location>
</feature>
<feature type="repeat" description="ANK" evidence="6">
    <location>
        <begin position="78"/>
        <end position="110"/>
    </location>
</feature>
<keyword evidence="4 6" id="KW-0040">ANK repeat</keyword>
<dbReference type="PRINTS" id="PR01415">
    <property type="entry name" value="ANKYRIN"/>
</dbReference>
<dbReference type="SMART" id="SM00454">
    <property type="entry name" value="SAM"/>
    <property type="match status" value="2"/>
</dbReference>
<dbReference type="CDD" id="cd09499">
    <property type="entry name" value="SAM_AIDA1AB-like_repeat1"/>
    <property type="match status" value="1"/>
</dbReference>
<gene>
    <name evidence="11" type="primary">ANKS1A</name>
</gene>
<dbReference type="CDD" id="cd09500">
    <property type="entry name" value="SAM_AIDA1AB-like_repeat2"/>
    <property type="match status" value="1"/>
</dbReference>
<feature type="region of interest" description="Disordered" evidence="7">
    <location>
        <begin position="416"/>
        <end position="464"/>
    </location>
</feature>
<dbReference type="Proteomes" id="UP001652662">
    <property type="component" value="Chromosome 19"/>
</dbReference>
<keyword evidence="2" id="KW-0963">Cytoplasm</keyword>
<proteinExistence type="predicted"/>
<dbReference type="InterPro" id="IPR006020">
    <property type="entry name" value="PTB/PI_dom"/>
</dbReference>
<dbReference type="SUPFAM" id="SSF47769">
    <property type="entry name" value="SAM/Pointed domain"/>
    <property type="match status" value="2"/>
</dbReference>
<name>A0ABM4LNG8_EQUPR</name>
<feature type="compositionally biased region" description="Basic and acidic residues" evidence="7">
    <location>
        <begin position="422"/>
        <end position="433"/>
    </location>
</feature>
<feature type="domain" description="PID" evidence="8">
    <location>
        <begin position="984"/>
        <end position="1115"/>
    </location>
</feature>
<evidence type="ECO:0000313" key="11">
    <source>
        <dbReference type="RefSeq" id="XP_070441983.1"/>
    </source>
</evidence>
<evidence type="ECO:0000256" key="1">
    <source>
        <dbReference type="ARBA" id="ARBA00004496"/>
    </source>
</evidence>
<evidence type="ECO:0000256" key="5">
    <source>
        <dbReference type="ARBA" id="ARBA00025297"/>
    </source>
</evidence>
<dbReference type="SUPFAM" id="SSF50729">
    <property type="entry name" value="PH domain-like"/>
    <property type="match status" value="1"/>
</dbReference>
<dbReference type="PROSITE" id="PS50105">
    <property type="entry name" value="SAM_DOMAIN"/>
    <property type="match status" value="2"/>
</dbReference>
<organism evidence="10 11">
    <name type="scientific">Equus przewalskii</name>
    <name type="common">Przewalski's horse</name>
    <name type="synonym">Equus caballus przewalskii</name>
    <dbReference type="NCBI Taxonomy" id="9798"/>
    <lineage>
        <taxon>Eukaryota</taxon>
        <taxon>Metazoa</taxon>
        <taxon>Chordata</taxon>
        <taxon>Craniata</taxon>
        <taxon>Vertebrata</taxon>
        <taxon>Euteleostomi</taxon>
        <taxon>Mammalia</taxon>
        <taxon>Eutheria</taxon>
        <taxon>Laurasiatheria</taxon>
        <taxon>Perissodactyla</taxon>
        <taxon>Equidae</taxon>
        <taxon>Equus</taxon>
    </lineage>
</organism>
<feature type="compositionally biased region" description="Gly residues" evidence="7">
    <location>
        <begin position="33"/>
        <end position="54"/>
    </location>
</feature>
<keyword evidence="10" id="KW-1185">Reference proteome</keyword>
<dbReference type="InterPro" id="IPR011993">
    <property type="entry name" value="PH-like_dom_sf"/>
</dbReference>
<feature type="region of interest" description="Disordered" evidence="7">
    <location>
        <begin position="509"/>
        <end position="551"/>
    </location>
</feature>
<dbReference type="InterPro" id="IPR001660">
    <property type="entry name" value="SAM"/>
</dbReference>
<dbReference type="Pfam" id="PF00640">
    <property type="entry name" value="PID"/>
    <property type="match status" value="1"/>
</dbReference>
<feature type="region of interest" description="Disordered" evidence="7">
    <location>
        <begin position="898"/>
        <end position="932"/>
    </location>
</feature>
<feature type="compositionally biased region" description="Polar residues" evidence="7">
    <location>
        <begin position="898"/>
        <end position="912"/>
    </location>
</feature>
<feature type="region of interest" description="Disordered" evidence="7">
    <location>
        <begin position="33"/>
        <end position="56"/>
    </location>
</feature>
<dbReference type="Pfam" id="PF07647">
    <property type="entry name" value="SAM_2"/>
    <property type="match status" value="1"/>
</dbReference>
<feature type="repeat" description="ANK" evidence="6">
    <location>
        <begin position="287"/>
        <end position="319"/>
    </location>
</feature>
<evidence type="ECO:0000256" key="2">
    <source>
        <dbReference type="ARBA" id="ARBA00022490"/>
    </source>
</evidence>
<dbReference type="InterPro" id="IPR041882">
    <property type="entry name" value="SAM_ANKS1_repeat2"/>
</dbReference>
<dbReference type="RefSeq" id="XP_070441983.1">
    <property type="nucleotide sequence ID" value="XM_070585882.1"/>
</dbReference>
<comment type="function">
    <text evidence="5">Plays a central role during spermatogenesis by repressing transposable elements and preventing their mobilization, which is essential for the germline integrity. Acts via the piRNA metabolic process, which mediates the repression of transposable elements during meiosis by forming complexes composed of piRNAs and Piwi proteins and governs the methylation and subsequent repression of transposons. Its association with pi-bodies suggests a participation in the primary piRNAs metabolic process. Required prior to the pachytene stage to facilitate the production of multiple types of piRNAs, including those associated with repeats involved in the regulation of retrotransposons. May act by mediating protein-protein interactions during germ cell maturation.</text>
</comment>
<comment type="subcellular location">
    <subcellularLocation>
        <location evidence="1">Cytoplasm</location>
    </subcellularLocation>
</comment>
<dbReference type="InterPro" id="IPR013761">
    <property type="entry name" value="SAM/pointed_sf"/>
</dbReference>
<dbReference type="Gene3D" id="2.30.29.30">
    <property type="entry name" value="Pleckstrin-homology domain (PH domain)/Phosphotyrosine-binding domain (PTB)"/>
    <property type="match status" value="1"/>
</dbReference>
<feature type="domain" description="SAM" evidence="9">
    <location>
        <begin position="812"/>
        <end position="871"/>
    </location>
</feature>
<evidence type="ECO:0000256" key="3">
    <source>
        <dbReference type="ARBA" id="ARBA00022737"/>
    </source>
</evidence>
<feature type="compositionally biased region" description="Basic and acidic residues" evidence="7">
    <location>
        <begin position="349"/>
        <end position="358"/>
    </location>
</feature>
<dbReference type="PANTHER" id="PTHR24174:SF4">
    <property type="entry name" value="ANKYRIN REPEAT AND SAM DOMAIN-CONTAINING PROTEIN 1A"/>
    <property type="match status" value="1"/>
</dbReference>
<dbReference type="Gene3D" id="1.25.40.20">
    <property type="entry name" value="Ankyrin repeat-containing domain"/>
    <property type="match status" value="3"/>
</dbReference>
<dbReference type="PROSITE" id="PS01179">
    <property type="entry name" value="PID"/>
    <property type="match status" value="1"/>
</dbReference>
<dbReference type="InterPro" id="IPR033635">
    <property type="entry name" value="ANKS1/Caskin"/>
</dbReference>
<protein>
    <submittedName>
        <fullName evidence="11">Ankyrin repeat and SAM domain-containing protein 1A isoform X4</fullName>
    </submittedName>
</protein>
<dbReference type="CDD" id="cd01274">
    <property type="entry name" value="PTB_Anks"/>
    <property type="match status" value="1"/>
</dbReference>
<dbReference type="InterPro" id="IPR002110">
    <property type="entry name" value="Ankyrin_rpt"/>
</dbReference>
<evidence type="ECO:0000256" key="7">
    <source>
        <dbReference type="SAM" id="MobiDB-lite"/>
    </source>
</evidence>
<accession>A0ABM4LNG8</accession>
<dbReference type="SMART" id="SM00248">
    <property type="entry name" value="ANK"/>
    <property type="match status" value="6"/>
</dbReference>
<evidence type="ECO:0000256" key="4">
    <source>
        <dbReference type="ARBA" id="ARBA00023043"/>
    </source>
</evidence>
<feature type="compositionally biased region" description="Polar residues" evidence="7">
    <location>
        <begin position="614"/>
        <end position="631"/>
    </location>
</feature>
<keyword evidence="3" id="KW-0677">Repeat</keyword>
<feature type="repeat" description="ANK" evidence="6">
    <location>
        <begin position="201"/>
        <end position="233"/>
    </location>
</feature>
<evidence type="ECO:0000313" key="10">
    <source>
        <dbReference type="Proteomes" id="UP001652662"/>
    </source>
</evidence>
<dbReference type="Gene3D" id="1.10.150.50">
    <property type="entry name" value="Transcription Factor, Ets-1"/>
    <property type="match status" value="2"/>
</dbReference>
<feature type="compositionally biased region" description="Polar residues" evidence="7">
    <location>
        <begin position="675"/>
        <end position="692"/>
    </location>
</feature>
<evidence type="ECO:0000259" key="8">
    <source>
        <dbReference type="PROSITE" id="PS01179"/>
    </source>
</evidence>
<dbReference type="InterPro" id="IPR036770">
    <property type="entry name" value="Ankyrin_rpt-contain_sf"/>
</dbReference>
<feature type="repeat" description="ANK" evidence="6">
    <location>
        <begin position="234"/>
        <end position="266"/>
    </location>
</feature>
<dbReference type="SUPFAM" id="SSF48403">
    <property type="entry name" value="Ankyrin repeat"/>
    <property type="match status" value="1"/>
</dbReference>